<dbReference type="Gene3D" id="3.10.20.30">
    <property type="match status" value="1"/>
</dbReference>
<keyword evidence="3" id="KW-0479">Metal-binding</keyword>
<accession>A0A315EME3</accession>
<dbReference type="InterPro" id="IPR012675">
    <property type="entry name" value="Beta-grasp_dom_sf"/>
</dbReference>
<dbReference type="Pfam" id="PF00111">
    <property type="entry name" value="Fer2"/>
    <property type="match status" value="1"/>
</dbReference>
<evidence type="ECO:0000259" key="8">
    <source>
        <dbReference type="PROSITE" id="PS51384"/>
    </source>
</evidence>
<organism evidence="9 10">
    <name type="scientific">Limnohabitans curvus</name>
    <dbReference type="NCBI Taxonomy" id="323423"/>
    <lineage>
        <taxon>Bacteria</taxon>
        <taxon>Pseudomonadati</taxon>
        <taxon>Pseudomonadota</taxon>
        <taxon>Betaproteobacteria</taxon>
        <taxon>Burkholderiales</taxon>
        <taxon>Comamonadaceae</taxon>
        <taxon>Limnohabitans</taxon>
    </lineage>
</organism>
<evidence type="ECO:0000256" key="1">
    <source>
        <dbReference type="ARBA" id="ARBA00022630"/>
    </source>
</evidence>
<dbReference type="InterPro" id="IPR036010">
    <property type="entry name" value="2Fe-2S_ferredoxin-like_sf"/>
</dbReference>
<dbReference type="Gene3D" id="3.40.50.80">
    <property type="entry name" value="Nucleotide-binding domain of ferredoxin-NADP reductase (FNR) module"/>
    <property type="match status" value="1"/>
</dbReference>
<dbReference type="GO" id="GO:0016491">
    <property type="term" value="F:oxidoreductase activity"/>
    <property type="evidence" value="ECO:0007669"/>
    <property type="project" value="UniProtKB-KW"/>
</dbReference>
<dbReference type="RefSeq" id="WP_108401534.1">
    <property type="nucleotide sequence ID" value="NZ_NESP01000001.1"/>
</dbReference>
<dbReference type="PRINTS" id="PR00409">
    <property type="entry name" value="PHDIOXRDTASE"/>
</dbReference>
<keyword evidence="2" id="KW-0001">2Fe-2S</keyword>
<keyword evidence="1" id="KW-0285">Flavoprotein</keyword>
<sequence length="321" mass="35451">MSSPFLNALVKSITWEAEGVISIELHPAPGSSEFVNFEPGSHIDLNLPNGLVRSYSLLNDSRESHRYVVAVLKDAKSRGGSKFIHEQLHVGTTLQISKPRNNFSLESSEKRKVLVAGGIGVTPMLGMLRYLRAHDAEVDFIYCAKSRKQAAFLADIEALTNHRIRLQCHFDDEMNRPPDLKKLLVGYSGDTHLYCCGPVPMLTAFEDACNHHAYENFHIERFSIKEPVSTDMKSGYTIELKKSGKFIAVAAGQSVLDALLAEGLNPEHSCREGLCGACETRVLCGEVEHLDSILTKKEQIANKSMMICVSHGKGDVLVLDI</sequence>
<evidence type="ECO:0000256" key="5">
    <source>
        <dbReference type="ARBA" id="ARBA00023004"/>
    </source>
</evidence>
<evidence type="ECO:0000256" key="6">
    <source>
        <dbReference type="ARBA" id="ARBA00023014"/>
    </source>
</evidence>
<dbReference type="PANTHER" id="PTHR47354">
    <property type="entry name" value="NADH OXIDOREDUCTASE HCR"/>
    <property type="match status" value="1"/>
</dbReference>
<dbReference type="CDD" id="cd06185">
    <property type="entry name" value="PDR_like"/>
    <property type="match status" value="1"/>
</dbReference>
<evidence type="ECO:0000256" key="2">
    <source>
        <dbReference type="ARBA" id="ARBA00022714"/>
    </source>
</evidence>
<dbReference type="PROSITE" id="PS51085">
    <property type="entry name" value="2FE2S_FER_2"/>
    <property type="match status" value="1"/>
</dbReference>
<dbReference type="SUPFAM" id="SSF54292">
    <property type="entry name" value="2Fe-2S ferredoxin-like"/>
    <property type="match status" value="1"/>
</dbReference>
<dbReference type="CDD" id="cd00207">
    <property type="entry name" value="fer2"/>
    <property type="match status" value="1"/>
</dbReference>
<dbReference type="InterPro" id="IPR001433">
    <property type="entry name" value="OxRdtase_FAD/NAD-bd"/>
</dbReference>
<keyword evidence="6" id="KW-0411">Iron-sulfur</keyword>
<evidence type="ECO:0000313" key="9">
    <source>
        <dbReference type="EMBL" id="PUE58421.1"/>
    </source>
</evidence>
<dbReference type="PROSITE" id="PS51384">
    <property type="entry name" value="FAD_FR"/>
    <property type="match status" value="1"/>
</dbReference>
<dbReference type="InterPro" id="IPR001041">
    <property type="entry name" value="2Fe-2S_ferredoxin-type"/>
</dbReference>
<gene>
    <name evidence="9" type="ORF">B9Z44_01680</name>
</gene>
<keyword evidence="5" id="KW-0408">Iron</keyword>
<dbReference type="InterPro" id="IPR050415">
    <property type="entry name" value="MRET"/>
</dbReference>
<comment type="caution">
    <text evidence="9">The sequence shown here is derived from an EMBL/GenBank/DDBJ whole genome shotgun (WGS) entry which is preliminary data.</text>
</comment>
<dbReference type="GO" id="GO:0051537">
    <property type="term" value="F:2 iron, 2 sulfur cluster binding"/>
    <property type="evidence" value="ECO:0007669"/>
    <property type="project" value="UniProtKB-KW"/>
</dbReference>
<protein>
    <submittedName>
        <fullName evidence="9">Oxidoreductase</fullName>
    </submittedName>
</protein>
<evidence type="ECO:0000313" key="10">
    <source>
        <dbReference type="Proteomes" id="UP000251341"/>
    </source>
</evidence>
<keyword evidence="4" id="KW-0560">Oxidoreductase</keyword>
<dbReference type="Gene3D" id="2.40.30.10">
    <property type="entry name" value="Translation factors"/>
    <property type="match status" value="1"/>
</dbReference>
<evidence type="ECO:0000256" key="3">
    <source>
        <dbReference type="ARBA" id="ARBA00022723"/>
    </source>
</evidence>
<keyword evidence="10" id="KW-1185">Reference proteome</keyword>
<dbReference type="SUPFAM" id="SSF63380">
    <property type="entry name" value="Riboflavin synthase domain-like"/>
    <property type="match status" value="1"/>
</dbReference>
<dbReference type="InterPro" id="IPR039261">
    <property type="entry name" value="FNR_nucleotide-bd"/>
</dbReference>
<feature type="domain" description="2Fe-2S ferredoxin-type" evidence="7">
    <location>
        <begin position="236"/>
        <end position="321"/>
    </location>
</feature>
<dbReference type="EMBL" id="NESP01000001">
    <property type="protein sequence ID" value="PUE58421.1"/>
    <property type="molecule type" value="Genomic_DNA"/>
</dbReference>
<evidence type="ECO:0000256" key="4">
    <source>
        <dbReference type="ARBA" id="ARBA00023002"/>
    </source>
</evidence>
<proteinExistence type="predicted"/>
<dbReference type="Proteomes" id="UP000251341">
    <property type="component" value="Unassembled WGS sequence"/>
</dbReference>
<dbReference type="Pfam" id="PF00175">
    <property type="entry name" value="NAD_binding_1"/>
    <property type="match status" value="1"/>
</dbReference>
<evidence type="ECO:0000259" key="7">
    <source>
        <dbReference type="PROSITE" id="PS51085"/>
    </source>
</evidence>
<dbReference type="PANTHER" id="PTHR47354:SF1">
    <property type="entry name" value="CARNITINE MONOOXYGENASE REDUCTASE SUBUNIT"/>
    <property type="match status" value="1"/>
</dbReference>
<dbReference type="PROSITE" id="PS00197">
    <property type="entry name" value="2FE2S_FER_1"/>
    <property type="match status" value="1"/>
</dbReference>
<dbReference type="GO" id="GO:0046872">
    <property type="term" value="F:metal ion binding"/>
    <property type="evidence" value="ECO:0007669"/>
    <property type="project" value="UniProtKB-KW"/>
</dbReference>
<feature type="domain" description="FAD-binding FR-type" evidence="8">
    <location>
        <begin position="3"/>
        <end position="106"/>
    </location>
</feature>
<reference evidence="9 10" key="1">
    <citation type="submission" date="2017-04" db="EMBL/GenBank/DDBJ databases">
        <title>Unexpected and diverse lifestyles within the genus Limnohabitans.</title>
        <authorList>
            <person name="Kasalicky V."/>
            <person name="Mehrshad M."/>
            <person name="Andrei S.-A."/>
            <person name="Salcher M."/>
            <person name="Kratochvilova H."/>
            <person name="Simek K."/>
            <person name="Ghai R."/>
        </authorList>
    </citation>
    <scope>NUCLEOTIDE SEQUENCE [LARGE SCALE GENOMIC DNA]</scope>
    <source>
        <strain evidence="9 10">MWH-C5</strain>
    </source>
</reference>
<name>A0A315EME3_9BURK</name>
<dbReference type="InterPro" id="IPR017938">
    <property type="entry name" value="Riboflavin_synthase-like_b-brl"/>
</dbReference>
<dbReference type="InterPro" id="IPR017927">
    <property type="entry name" value="FAD-bd_FR_type"/>
</dbReference>
<dbReference type="SUPFAM" id="SSF52343">
    <property type="entry name" value="Ferredoxin reductase-like, C-terminal NADP-linked domain"/>
    <property type="match status" value="1"/>
</dbReference>
<dbReference type="AlphaFoldDB" id="A0A315EME3"/>
<dbReference type="InterPro" id="IPR006058">
    <property type="entry name" value="2Fe2S_fd_BS"/>
</dbReference>